<dbReference type="InterPro" id="IPR011009">
    <property type="entry name" value="Kinase-like_dom_sf"/>
</dbReference>
<keyword evidence="4 13" id="KW-1133">Transmembrane helix</keyword>
<evidence type="ECO:0000256" key="4">
    <source>
        <dbReference type="ARBA" id="ARBA00022989"/>
    </source>
</evidence>
<evidence type="ECO:0000256" key="13">
    <source>
        <dbReference type="SAM" id="Phobius"/>
    </source>
</evidence>
<dbReference type="PIRSF" id="PIRSF000615">
    <property type="entry name" value="TyrPK_CSF1-R"/>
    <property type="match status" value="1"/>
</dbReference>
<dbReference type="Gene3D" id="3.30.200.20">
    <property type="entry name" value="Phosphorylase Kinase, domain 1"/>
    <property type="match status" value="1"/>
</dbReference>
<dbReference type="InterPro" id="IPR003599">
    <property type="entry name" value="Ig_sub"/>
</dbReference>
<evidence type="ECO:0000256" key="8">
    <source>
        <dbReference type="ARBA" id="ARBA00023180"/>
    </source>
</evidence>
<evidence type="ECO:0000259" key="15">
    <source>
        <dbReference type="PROSITE" id="PS50835"/>
    </source>
</evidence>
<dbReference type="SUPFAM" id="SSF56112">
    <property type="entry name" value="Protein kinase-like (PK-like)"/>
    <property type="match status" value="1"/>
</dbReference>
<dbReference type="InterPro" id="IPR003598">
    <property type="entry name" value="Ig_sub2"/>
</dbReference>
<dbReference type="SMART" id="SM00409">
    <property type="entry name" value="IG"/>
    <property type="match status" value="6"/>
</dbReference>
<dbReference type="Proteomes" id="UP001159405">
    <property type="component" value="Unassembled WGS sequence"/>
</dbReference>
<protein>
    <recommendedName>
        <fullName evidence="2">receptor protein-tyrosine kinase</fullName>
        <ecNumber evidence="2">2.7.10.1</ecNumber>
    </recommendedName>
</protein>
<dbReference type="Gene3D" id="2.60.40.10">
    <property type="entry name" value="Immunoglobulins"/>
    <property type="match status" value="5"/>
</dbReference>
<dbReference type="PANTHER" id="PTHR24416">
    <property type="entry name" value="TYROSINE-PROTEIN KINASE RECEPTOR"/>
    <property type="match status" value="1"/>
</dbReference>
<dbReference type="InterPro" id="IPR013098">
    <property type="entry name" value="Ig_I-set"/>
</dbReference>
<feature type="domain" description="Ig-like" evidence="15">
    <location>
        <begin position="493"/>
        <end position="587"/>
    </location>
</feature>
<keyword evidence="11" id="KW-0067">ATP-binding</keyword>
<dbReference type="Pfam" id="PF07714">
    <property type="entry name" value="PK_Tyr_Ser-Thr"/>
    <property type="match status" value="1"/>
</dbReference>
<keyword evidence="17" id="KW-1185">Reference proteome</keyword>
<keyword evidence="5 13" id="KW-0472">Membrane</keyword>
<feature type="domain" description="Ig-like" evidence="15">
    <location>
        <begin position="702"/>
        <end position="789"/>
    </location>
</feature>
<dbReference type="InterPro" id="IPR001245">
    <property type="entry name" value="Ser-Thr/Tyr_kinase_cat_dom"/>
</dbReference>
<comment type="catalytic activity">
    <reaction evidence="10">
        <text>L-tyrosyl-[protein] + ATP = O-phospho-L-tyrosyl-[protein] + ADP + H(+)</text>
        <dbReference type="Rhea" id="RHEA:10596"/>
        <dbReference type="Rhea" id="RHEA-COMP:10136"/>
        <dbReference type="Rhea" id="RHEA-COMP:20101"/>
        <dbReference type="ChEBI" id="CHEBI:15378"/>
        <dbReference type="ChEBI" id="CHEBI:30616"/>
        <dbReference type="ChEBI" id="CHEBI:46858"/>
        <dbReference type="ChEBI" id="CHEBI:61978"/>
        <dbReference type="ChEBI" id="CHEBI:456216"/>
        <dbReference type="EC" id="2.7.10.1"/>
    </reaction>
</comment>
<reference evidence="16 17" key="1">
    <citation type="submission" date="2022-05" db="EMBL/GenBank/DDBJ databases">
        <authorList>
            <consortium name="Genoscope - CEA"/>
            <person name="William W."/>
        </authorList>
    </citation>
    <scope>NUCLEOTIDE SEQUENCE [LARGE SCALE GENOMIC DNA]</scope>
</reference>
<gene>
    <name evidence="16" type="ORF">PLOB_00021577</name>
</gene>
<keyword evidence="9" id="KW-0393">Immunoglobulin domain</keyword>
<dbReference type="SMART" id="SM00408">
    <property type="entry name" value="IGc2"/>
    <property type="match status" value="5"/>
</dbReference>
<dbReference type="InterPro" id="IPR008266">
    <property type="entry name" value="Tyr_kinase_AS"/>
</dbReference>
<dbReference type="InterPro" id="IPR013783">
    <property type="entry name" value="Ig-like_fold"/>
</dbReference>
<dbReference type="InterPro" id="IPR050122">
    <property type="entry name" value="RTK"/>
</dbReference>
<accession>A0ABN8NQ72</accession>
<keyword evidence="3 13" id="KW-0812">Transmembrane</keyword>
<keyword evidence="8" id="KW-0325">Glycoprotein</keyword>
<evidence type="ECO:0000256" key="9">
    <source>
        <dbReference type="ARBA" id="ARBA00023319"/>
    </source>
</evidence>
<dbReference type="PROSITE" id="PS00107">
    <property type="entry name" value="PROTEIN_KINASE_ATP"/>
    <property type="match status" value="1"/>
</dbReference>
<dbReference type="InterPro" id="IPR036179">
    <property type="entry name" value="Ig-like_dom_sf"/>
</dbReference>
<dbReference type="PROSITE" id="PS50011">
    <property type="entry name" value="PROTEIN_KINASE_DOM"/>
    <property type="match status" value="1"/>
</dbReference>
<evidence type="ECO:0000256" key="2">
    <source>
        <dbReference type="ARBA" id="ARBA00011902"/>
    </source>
</evidence>
<dbReference type="Gene3D" id="1.10.510.10">
    <property type="entry name" value="Transferase(Phosphotransferase) domain 1"/>
    <property type="match status" value="1"/>
</dbReference>
<dbReference type="InterPro" id="IPR020635">
    <property type="entry name" value="Tyr_kinase_cat_dom"/>
</dbReference>
<dbReference type="Pfam" id="PF07679">
    <property type="entry name" value="I-set"/>
    <property type="match status" value="1"/>
</dbReference>
<dbReference type="PROSITE" id="PS00109">
    <property type="entry name" value="PROTEIN_KINASE_TYR"/>
    <property type="match status" value="1"/>
</dbReference>
<keyword evidence="11" id="KW-0547">Nucleotide-binding</keyword>
<feature type="transmembrane region" description="Helical" evidence="13">
    <location>
        <begin position="808"/>
        <end position="831"/>
    </location>
</feature>
<organism evidence="16 17">
    <name type="scientific">Porites lobata</name>
    <dbReference type="NCBI Taxonomy" id="104759"/>
    <lineage>
        <taxon>Eukaryota</taxon>
        <taxon>Metazoa</taxon>
        <taxon>Cnidaria</taxon>
        <taxon>Anthozoa</taxon>
        <taxon>Hexacorallia</taxon>
        <taxon>Scleractinia</taxon>
        <taxon>Fungiina</taxon>
        <taxon>Poritidae</taxon>
        <taxon>Porites</taxon>
    </lineage>
</organism>
<keyword evidence="6" id="KW-1015">Disulfide bond</keyword>
<dbReference type="InterPro" id="IPR017441">
    <property type="entry name" value="Protein_kinase_ATP_BS"/>
</dbReference>
<dbReference type="CDD" id="cd00096">
    <property type="entry name" value="Ig"/>
    <property type="match status" value="2"/>
</dbReference>
<comment type="subcellular location">
    <subcellularLocation>
        <location evidence="1">Membrane</location>
        <topology evidence="1">Single-pass membrane protein</topology>
    </subcellularLocation>
</comment>
<dbReference type="SUPFAM" id="SSF48726">
    <property type="entry name" value="Immunoglobulin"/>
    <property type="match status" value="5"/>
</dbReference>
<name>A0ABN8NQ72_9CNID</name>
<dbReference type="EMBL" id="CALNXK010000025">
    <property type="protein sequence ID" value="CAH3112963.1"/>
    <property type="molecule type" value="Genomic_DNA"/>
</dbReference>
<dbReference type="SMART" id="SM00219">
    <property type="entry name" value="TyrKc"/>
    <property type="match status" value="1"/>
</dbReference>
<feature type="domain" description="Ig-like" evidence="15">
    <location>
        <begin position="161"/>
        <end position="259"/>
    </location>
</feature>
<feature type="domain" description="Ig-like" evidence="15">
    <location>
        <begin position="400"/>
        <end position="475"/>
    </location>
</feature>
<feature type="domain" description="Ig-like" evidence="15">
    <location>
        <begin position="593"/>
        <end position="697"/>
    </location>
</feature>
<dbReference type="InterPro" id="IPR000719">
    <property type="entry name" value="Prot_kinase_dom"/>
</dbReference>
<feature type="binding site" evidence="11">
    <location>
        <position position="915"/>
    </location>
    <ligand>
        <name>ATP</name>
        <dbReference type="ChEBI" id="CHEBI:30616"/>
    </ligand>
</feature>
<evidence type="ECO:0000256" key="1">
    <source>
        <dbReference type="ARBA" id="ARBA00004167"/>
    </source>
</evidence>
<proteinExistence type="predicted"/>
<feature type="domain" description="Protein kinase" evidence="14">
    <location>
        <begin position="881"/>
        <end position="1189"/>
    </location>
</feature>
<evidence type="ECO:0000256" key="3">
    <source>
        <dbReference type="ARBA" id="ARBA00022692"/>
    </source>
</evidence>
<sequence length="1319" mass="148756">MTRPLHRLYPVEVESQVREERQNSNTDFPITFVENAEQELYSPFFPKLGNIFFSESFEFINTTDPIARRVVLEFNKTAVNQSISCRTDDPNASTTLFFNFQEQPVGGRILLDNQVYTIYGVKKTDAGYYQCKATSSHAGVGPIESETVVLIVQEEMTPCCPDIYPSSAILRPGENTSFACRVKMRSGRFVSLEKYLDFTWYRKNGSSYVKISDSETRRYNESCSLLMIKNAKVTPVGGVYYHCEIFYRGNKLKNSKTYDAGLVVHDFSATRIEYCKVHGGLSVVHEPKGVDLRCKADGYPLATIRWFHNGTEIPLCKNETSSTGCVGGRYQVKEDRNRKFAYVESSLMIKNTKYPRDHGNYTCVGNNSELQSATKDVEISVYSPPTLDKIREIWYTTTVINCKVSRTNPPPTFRWQHQSGLCLNDNRECKPSDSKWQDVSVPFSVSPAVDVATGVSKLTFPQNLQSAFFRCVATNAMDFDDYVMRFLGGSYDKQIKIIARPTEHDEGNTMTLRCEMFWKGSNITWRKDGEQLSHAADRRVNISSTVRAHLTQTYLVVKRVATNDSGEYTCGAEDDSGQHFTDSINITIKKVFPPTILSFSNQTVYKNTTVKLRCNISANPAPTVEWFKDGKSPEVTPVIMGESDSCESRKLRPGFYQVDNYVGQLLICSPSHADRTGFYTCQATNRQGTSNATAFLDVLEDPNVFIIPSKDVFQVKLGALWNVTCKATGNPMPFVHWRKEKTQEDVTPKRRAPEVVMLTISPVTEADLGNYTCVAENSQDVATAHVKLALSNFSEVSATGGLSKEATVALSVVGAIVLLCIVLAFTFCCFIRRQQKQIAGYRSQFFVQHSKEYQIDPNRTLLEQCNDLPYDPDFEFPEDKLILGEMLGSGAFGKVIKAEAIGIDDFSPRDKSPVKGGPRLSLLRRYVNRSKTYHDSRVSTSKKTTVAVKTLKEGATIEEYRDLASELKILMHVGVHTNIVNLLGACIKRDGILVILEYAPHGSLLKFLRGKRDVYEATWSTTTSDPEIRLDISDLVGYAFQISRGMEYLASKKCIHRDLAARNVLVGEDYVMKIADFGLARDIYKSDLYVKTTSGVLPIKWMALESLFQKEYSEKSDVWSFGILLWEIFTLGGTPYPTLPMECLLDFLCDGKRMENPQNCPMEIYNIMQDCWLEDRDKRPQFAQISILIGKILEQRASQRVASGYLKLTEDNNYGRHDYYLDPVDSDSTIPLTRAVVYDRRSSQNPLPPIPRDMENQPEPESDERQQMLEPEDNGTLSGNESGIELEETGVEQDEAVELRPIAHSTGKARDSSYRNTLV</sequence>
<comment type="caution">
    <text evidence="16">The sequence shown here is derived from an EMBL/GenBank/DDBJ whole genome shotgun (WGS) entry which is preliminary data.</text>
</comment>
<evidence type="ECO:0000259" key="14">
    <source>
        <dbReference type="PROSITE" id="PS50011"/>
    </source>
</evidence>
<dbReference type="EC" id="2.7.10.1" evidence="2"/>
<dbReference type="Pfam" id="PF13927">
    <property type="entry name" value="Ig_3"/>
    <property type="match status" value="3"/>
</dbReference>
<evidence type="ECO:0000313" key="16">
    <source>
        <dbReference type="EMBL" id="CAH3112963.1"/>
    </source>
</evidence>
<keyword evidence="7" id="KW-0675">Receptor</keyword>
<dbReference type="PROSITE" id="PS50835">
    <property type="entry name" value="IG_LIKE"/>
    <property type="match status" value="6"/>
</dbReference>
<evidence type="ECO:0000256" key="6">
    <source>
        <dbReference type="ARBA" id="ARBA00023157"/>
    </source>
</evidence>
<dbReference type="PRINTS" id="PR00109">
    <property type="entry name" value="TYRKINASE"/>
</dbReference>
<evidence type="ECO:0000256" key="7">
    <source>
        <dbReference type="ARBA" id="ARBA00023170"/>
    </source>
</evidence>
<dbReference type="InterPro" id="IPR007110">
    <property type="entry name" value="Ig-like_dom"/>
</dbReference>
<evidence type="ECO:0000256" key="11">
    <source>
        <dbReference type="PROSITE-ProRule" id="PRU10141"/>
    </source>
</evidence>
<feature type="region of interest" description="Disordered" evidence="12">
    <location>
        <begin position="1239"/>
        <end position="1319"/>
    </location>
</feature>
<feature type="domain" description="Ig-like" evidence="15">
    <location>
        <begin position="290"/>
        <end position="380"/>
    </location>
</feature>
<evidence type="ECO:0000313" key="17">
    <source>
        <dbReference type="Proteomes" id="UP001159405"/>
    </source>
</evidence>
<evidence type="ECO:0000256" key="5">
    <source>
        <dbReference type="ARBA" id="ARBA00023136"/>
    </source>
</evidence>
<evidence type="ECO:0000256" key="10">
    <source>
        <dbReference type="ARBA" id="ARBA00051243"/>
    </source>
</evidence>
<evidence type="ECO:0000256" key="12">
    <source>
        <dbReference type="SAM" id="MobiDB-lite"/>
    </source>
</evidence>
<feature type="compositionally biased region" description="Acidic residues" evidence="12">
    <location>
        <begin position="1284"/>
        <end position="1296"/>
    </location>
</feature>
<dbReference type="PANTHER" id="PTHR24416:SF600">
    <property type="entry name" value="PDGF- AND VEGF-RECEPTOR RELATED, ISOFORM J"/>
    <property type="match status" value="1"/>
</dbReference>